<comment type="subunit">
    <text evidence="7">Homodimer.</text>
</comment>
<dbReference type="Gene3D" id="3.40.718.10">
    <property type="entry name" value="Isopropylmalate Dehydrogenase"/>
    <property type="match status" value="1"/>
</dbReference>
<dbReference type="GO" id="GO:0050897">
    <property type="term" value="F:cobalt ion binding"/>
    <property type="evidence" value="ECO:0007669"/>
    <property type="project" value="UniProtKB-UniRule"/>
</dbReference>
<dbReference type="OrthoDB" id="9801783at2"/>
<dbReference type="NCBIfam" id="TIGR00557">
    <property type="entry name" value="pdxA"/>
    <property type="match status" value="1"/>
</dbReference>
<keyword evidence="7" id="KW-0460">Magnesium</keyword>
<dbReference type="InterPro" id="IPR005255">
    <property type="entry name" value="PdxA_fam"/>
</dbReference>
<dbReference type="UniPathway" id="UPA00244">
    <property type="reaction ID" value="UER00312"/>
</dbReference>
<dbReference type="Pfam" id="PF04166">
    <property type="entry name" value="PdxA"/>
    <property type="match status" value="1"/>
</dbReference>
<evidence type="ECO:0000313" key="9">
    <source>
        <dbReference type="Proteomes" id="UP000183685"/>
    </source>
</evidence>
<evidence type="ECO:0000256" key="5">
    <source>
        <dbReference type="ARBA" id="ARBA00023027"/>
    </source>
</evidence>
<feature type="binding site" evidence="7">
    <location>
        <position position="291"/>
    </location>
    <ligand>
        <name>substrate</name>
    </ligand>
</feature>
<gene>
    <name evidence="7" type="primary">pdxA</name>
    <name evidence="8" type="ORF">SAMN04488071_1236</name>
</gene>
<dbReference type="NCBIfam" id="NF003699">
    <property type="entry name" value="PRK05312.1"/>
    <property type="match status" value="1"/>
</dbReference>
<dbReference type="STRING" id="637679.GCA_001550055_02952"/>
<dbReference type="GO" id="GO:0008615">
    <property type="term" value="P:pyridoxine biosynthetic process"/>
    <property type="evidence" value="ECO:0007669"/>
    <property type="project" value="UniProtKB-UniRule"/>
</dbReference>
<dbReference type="EMBL" id="FNAK01000002">
    <property type="protein sequence ID" value="SDD69850.1"/>
    <property type="molecule type" value="Genomic_DNA"/>
</dbReference>
<proteinExistence type="inferred from homology"/>
<feature type="binding site" evidence="7">
    <location>
        <position position="274"/>
    </location>
    <ligand>
        <name>a divalent metal cation</name>
        <dbReference type="ChEBI" id="CHEBI:60240"/>
        <note>ligand shared between dimeric partners</note>
    </ligand>
</feature>
<accession>A0A1G6WV80</accession>
<evidence type="ECO:0000256" key="6">
    <source>
        <dbReference type="ARBA" id="ARBA00023096"/>
    </source>
</evidence>
<evidence type="ECO:0000256" key="2">
    <source>
        <dbReference type="ARBA" id="ARBA00022723"/>
    </source>
</evidence>
<keyword evidence="5 7" id="KW-0520">NAD</keyword>
<comment type="cofactor">
    <cofactor evidence="7">
        <name>Zn(2+)</name>
        <dbReference type="ChEBI" id="CHEBI:29105"/>
    </cofactor>
    <cofactor evidence="7">
        <name>Mg(2+)</name>
        <dbReference type="ChEBI" id="CHEBI:18420"/>
    </cofactor>
    <cofactor evidence="7">
        <name>Co(2+)</name>
        <dbReference type="ChEBI" id="CHEBI:48828"/>
    </cofactor>
    <text evidence="7">Binds 1 divalent metal cation per subunit. Can use ions such as Zn(2+), Mg(2+) or Co(2+).</text>
</comment>
<evidence type="ECO:0000256" key="7">
    <source>
        <dbReference type="HAMAP-Rule" id="MF_00536"/>
    </source>
</evidence>
<keyword evidence="2 7" id="KW-0479">Metal-binding</keyword>
<dbReference type="EC" id="1.1.1.262" evidence="7"/>
<keyword evidence="4 7" id="KW-0560">Oxidoreductase</keyword>
<dbReference type="PANTHER" id="PTHR30004:SF6">
    <property type="entry name" value="D-THREONATE 4-PHOSPHATE DEHYDROGENASE"/>
    <property type="match status" value="1"/>
</dbReference>
<evidence type="ECO:0000256" key="1">
    <source>
        <dbReference type="ARBA" id="ARBA00022490"/>
    </source>
</evidence>
<dbReference type="GO" id="GO:0000287">
    <property type="term" value="F:magnesium ion binding"/>
    <property type="evidence" value="ECO:0007669"/>
    <property type="project" value="UniProtKB-UniRule"/>
</dbReference>
<comment type="subcellular location">
    <subcellularLocation>
        <location evidence="7">Cytoplasm</location>
    </subcellularLocation>
</comment>
<dbReference type="GO" id="GO:0050570">
    <property type="term" value="F:4-hydroxythreonine-4-phosphate dehydrogenase activity"/>
    <property type="evidence" value="ECO:0007669"/>
    <property type="project" value="UniProtKB-UniRule"/>
</dbReference>
<dbReference type="InterPro" id="IPR037510">
    <property type="entry name" value="PdxA"/>
</dbReference>
<keyword evidence="3 7" id="KW-0521">NADP</keyword>
<dbReference type="GO" id="GO:0042823">
    <property type="term" value="P:pyridoxal phosphate biosynthetic process"/>
    <property type="evidence" value="ECO:0007669"/>
    <property type="project" value="UniProtKB-UniRule"/>
</dbReference>
<dbReference type="RefSeq" id="WP_082714624.1">
    <property type="nucleotide sequence ID" value="NZ_FNAK01000002.1"/>
</dbReference>
<feature type="binding site" evidence="7">
    <location>
        <position position="282"/>
    </location>
    <ligand>
        <name>substrate</name>
    </ligand>
</feature>
<comment type="pathway">
    <text evidence="7">Cofactor biosynthesis; pyridoxine 5'-phosphate biosynthesis; pyridoxine 5'-phosphate from D-erythrose 4-phosphate: step 4/5.</text>
</comment>
<feature type="binding site" evidence="7">
    <location>
        <position position="142"/>
    </location>
    <ligand>
        <name>substrate</name>
    </ligand>
</feature>
<dbReference type="SUPFAM" id="SSF53659">
    <property type="entry name" value="Isocitrate/Isopropylmalate dehydrogenase-like"/>
    <property type="match status" value="1"/>
</dbReference>
<feature type="binding site" evidence="7">
    <location>
        <position position="174"/>
    </location>
    <ligand>
        <name>a divalent metal cation</name>
        <dbReference type="ChEBI" id="CHEBI:60240"/>
        <note>ligand shared between dimeric partners</note>
    </ligand>
</feature>
<dbReference type="HAMAP" id="MF_00536">
    <property type="entry name" value="PdxA"/>
    <property type="match status" value="1"/>
</dbReference>
<evidence type="ECO:0000313" key="8">
    <source>
        <dbReference type="EMBL" id="SDD69850.1"/>
    </source>
</evidence>
<keyword evidence="7" id="KW-0862">Zinc</keyword>
<reference evidence="8 9" key="1">
    <citation type="submission" date="2016-10" db="EMBL/GenBank/DDBJ databases">
        <authorList>
            <person name="de Groot N.N."/>
        </authorList>
    </citation>
    <scope>NUCLEOTIDE SEQUENCE [LARGE SCALE GENOMIC DNA]</scope>
    <source>
        <strain evidence="8 9">CGMCC 1.9109</strain>
    </source>
</reference>
<comment type="similarity">
    <text evidence="7">Belongs to the PdxA family.</text>
</comment>
<keyword evidence="6 7" id="KW-0664">Pyridoxine biosynthesis</keyword>
<dbReference type="GO" id="GO:0008270">
    <property type="term" value="F:zinc ion binding"/>
    <property type="evidence" value="ECO:0007669"/>
    <property type="project" value="UniProtKB-UniRule"/>
</dbReference>
<feature type="binding site" evidence="7">
    <location>
        <position position="300"/>
    </location>
    <ligand>
        <name>substrate</name>
    </ligand>
</feature>
<keyword evidence="1 7" id="KW-0963">Cytoplasm</keyword>
<evidence type="ECO:0000256" key="3">
    <source>
        <dbReference type="ARBA" id="ARBA00022857"/>
    </source>
</evidence>
<keyword evidence="7" id="KW-0170">Cobalt</keyword>
<comment type="catalytic activity">
    <reaction evidence="7">
        <text>4-(phosphooxy)-L-threonine + NAD(+) = 3-amino-2-oxopropyl phosphate + CO2 + NADH</text>
        <dbReference type="Rhea" id="RHEA:32275"/>
        <dbReference type="ChEBI" id="CHEBI:16526"/>
        <dbReference type="ChEBI" id="CHEBI:57279"/>
        <dbReference type="ChEBI" id="CHEBI:57540"/>
        <dbReference type="ChEBI" id="CHEBI:57945"/>
        <dbReference type="ChEBI" id="CHEBI:58452"/>
        <dbReference type="EC" id="1.1.1.262"/>
    </reaction>
</comment>
<organism evidence="8 9">
    <name type="scientific">Kordiimonas lacus</name>
    <dbReference type="NCBI Taxonomy" id="637679"/>
    <lineage>
        <taxon>Bacteria</taxon>
        <taxon>Pseudomonadati</taxon>
        <taxon>Pseudomonadota</taxon>
        <taxon>Alphaproteobacteria</taxon>
        <taxon>Kordiimonadales</taxon>
        <taxon>Kordiimonadaceae</taxon>
        <taxon>Kordiimonas</taxon>
    </lineage>
</organism>
<evidence type="ECO:0000256" key="4">
    <source>
        <dbReference type="ARBA" id="ARBA00023002"/>
    </source>
</evidence>
<comment type="function">
    <text evidence="7">Catalyzes the NAD(P)-dependent oxidation of 4-(phosphooxy)-L-threonine (HTP) into 2-amino-3-oxo-4-(phosphooxy)butyric acid which spontaneously decarboxylates to form 3-amino-2-oxopropyl phosphate (AHAP).</text>
</comment>
<feature type="binding site" evidence="7">
    <location>
        <position position="143"/>
    </location>
    <ligand>
        <name>substrate</name>
    </ligand>
</feature>
<sequence length="338" mass="35665">MSDNQAPQSDMRPLAVTMGEPAGVGPELIARLWQQREALELSPFLYVGAAEALQAAIPDLPLQSVSDPGEAYEIFPYALPVMEVSLAVPVTLGELNPANGAAVVGSIDLACDLALKGAVSGVVTGPIHKAALYKAGFAAPGHTEYLARRCNMPDTSSVMMLAAQDLRVVPVTIHIALKDVPKKLTADAIIHAGMVTHHDLKARFGIEKPRIAVAGLNPHAGEDGAMGMEEATHITPAIWALRDEGVDVTGPLPADTLFHAEARARYDAVLCMYHDQALIPVKTLDFWSGVNITLGLPIIRTSPDHGTALPLAGTGEARTESMLAAIRTATDMARKASS</sequence>
<feature type="binding site" evidence="7">
    <location>
        <position position="219"/>
    </location>
    <ligand>
        <name>a divalent metal cation</name>
        <dbReference type="ChEBI" id="CHEBI:60240"/>
        <note>ligand shared between dimeric partners</note>
    </ligand>
</feature>
<comment type="miscellaneous">
    <text evidence="7">The active site is located at the dimer interface.</text>
</comment>
<dbReference type="GO" id="GO:0005737">
    <property type="term" value="C:cytoplasm"/>
    <property type="evidence" value="ECO:0007669"/>
    <property type="project" value="UniProtKB-SubCell"/>
</dbReference>
<dbReference type="AlphaFoldDB" id="A0A1G6WV80"/>
<dbReference type="GO" id="GO:0051287">
    <property type="term" value="F:NAD binding"/>
    <property type="evidence" value="ECO:0007669"/>
    <property type="project" value="InterPro"/>
</dbReference>
<dbReference type="PANTHER" id="PTHR30004">
    <property type="entry name" value="4-HYDROXYTHREONINE-4-PHOSPHATE DEHYDROGENASE"/>
    <property type="match status" value="1"/>
</dbReference>
<name>A0A1G6WV80_9PROT</name>
<protein>
    <recommendedName>
        <fullName evidence="7">4-hydroxythreonine-4-phosphate dehydrogenase</fullName>
        <ecNumber evidence="7">1.1.1.262</ecNumber>
    </recommendedName>
    <alternativeName>
        <fullName evidence="7">4-(phosphohydroxy)-L-threonine dehydrogenase</fullName>
    </alternativeName>
</protein>
<dbReference type="Proteomes" id="UP000183685">
    <property type="component" value="Unassembled WGS sequence"/>
</dbReference>
<keyword evidence="9" id="KW-1185">Reference proteome</keyword>